<evidence type="ECO:0000313" key="12">
    <source>
        <dbReference type="EMBL" id="MPC50275.1"/>
    </source>
</evidence>
<dbReference type="GO" id="GO:0000246">
    <property type="term" value="F:Delta24(24-1) sterol reductase activity"/>
    <property type="evidence" value="ECO:0007669"/>
    <property type="project" value="TreeGrafter"/>
</dbReference>
<keyword evidence="13" id="KW-1185">Reference proteome</keyword>
<evidence type="ECO:0000256" key="1">
    <source>
        <dbReference type="ARBA" id="ARBA00004167"/>
    </source>
</evidence>
<evidence type="ECO:0000256" key="4">
    <source>
        <dbReference type="ARBA" id="ARBA00022692"/>
    </source>
</evidence>
<dbReference type="PANTHER" id="PTHR10801">
    <property type="entry name" value="24-DEHYDROCHOLESTEROL REDUCTASE"/>
    <property type="match status" value="1"/>
</dbReference>
<dbReference type="EMBL" id="VSRR010009396">
    <property type="protein sequence ID" value="MPC50275.1"/>
    <property type="molecule type" value="Genomic_DNA"/>
</dbReference>
<comment type="catalytic activity">
    <reaction evidence="10">
        <text>5alpha-cholest-8-en-3beta-ol + NADP(+) = zymosterol + NADPH + H(+)</text>
        <dbReference type="Rhea" id="RHEA:36399"/>
        <dbReference type="ChEBI" id="CHEBI:15378"/>
        <dbReference type="ChEBI" id="CHEBI:16608"/>
        <dbReference type="ChEBI" id="CHEBI:18252"/>
        <dbReference type="ChEBI" id="CHEBI:57783"/>
        <dbReference type="ChEBI" id="CHEBI:58349"/>
        <dbReference type="EC" id="1.3.1.72"/>
    </reaction>
    <physiologicalReaction direction="right-to-left" evidence="10">
        <dbReference type="Rhea" id="RHEA:36401"/>
    </physiologicalReaction>
</comment>
<evidence type="ECO:0000256" key="3">
    <source>
        <dbReference type="ARBA" id="ARBA00012405"/>
    </source>
</evidence>
<dbReference type="GO" id="GO:0071949">
    <property type="term" value="F:FAD binding"/>
    <property type="evidence" value="ECO:0007669"/>
    <property type="project" value="InterPro"/>
</dbReference>
<comment type="caution">
    <text evidence="12">The sequence shown here is derived from an EMBL/GenBank/DDBJ whole genome shotgun (WGS) entry which is preliminary data.</text>
</comment>
<dbReference type="InterPro" id="IPR016169">
    <property type="entry name" value="FAD-bd_PCMH_sub2"/>
</dbReference>
<comment type="catalytic activity">
    <reaction evidence="9">
        <text>lanosterol + NADPH + H(+) = 24,25-dihydrolanosterol + NADP(+)</text>
        <dbReference type="Rhea" id="RHEA:33919"/>
        <dbReference type="ChEBI" id="CHEBI:15378"/>
        <dbReference type="ChEBI" id="CHEBI:16521"/>
        <dbReference type="ChEBI" id="CHEBI:28113"/>
        <dbReference type="ChEBI" id="CHEBI:57783"/>
        <dbReference type="ChEBI" id="CHEBI:58349"/>
    </reaction>
    <physiologicalReaction direction="left-to-right" evidence="9">
        <dbReference type="Rhea" id="RHEA:33920"/>
    </physiologicalReaction>
</comment>
<reference evidence="12 13" key="1">
    <citation type="submission" date="2019-05" db="EMBL/GenBank/DDBJ databases">
        <title>Another draft genome of Portunus trituberculatus and its Hox gene families provides insights of decapod evolution.</title>
        <authorList>
            <person name="Jeong J.-H."/>
            <person name="Song I."/>
            <person name="Kim S."/>
            <person name="Choi T."/>
            <person name="Kim D."/>
            <person name="Ryu S."/>
            <person name="Kim W."/>
        </authorList>
    </citation>
    <scope>NUCLEOTIDE SEQUENCE [LARGE SCALE GENOMIC DNA]</scope>
    <source>
        <tissue evidence="12">Muscle</tissue>
    </source>
</reference>
<keyword evidence="5" id="KW-1133">Transmembrane helix</keyword>
<dbReference type="GO" id="GO:0016020">
    <property type="term" value="C:membrane"/>
    <property type="evidence" value="ECO:0007669"/>
    <property type="project" value="UniProtKB-SubCell"/>
</dbReference>
<keyword evidence="6" id="KW-0560">Oxidoreductase</keyword>
<evidence type="ECO:0000256" key="9">
    <source>
        <dbReference type="ARBA" id="ARBA00051033"/>
    </source>
</evidence>
<dbReference type="InterPro" id="IPR036318">
    <property type="entry name" value="FAD-bd_PCMH-like_sf"/>
</dbReference>
<gene>
    <name evidence="12" type="primary">DHCR24_1</name>
    <name evidence="12" type="ORF">E2C01_044099</name>
</gene>
<dbReference type="PANTHER" id="PTHR10801:SF0">
    <property type="entry name" value="DELTA(24)-STEROL REDUCTASE"/>
    <property type="match status" value="1"/>
</dbReference>
<dbReference type="AlphaFoldDB" id="A0A5B7FY62"/>
<dbReference type="Pfam" id="PF01565">
    <property type="entry name" value="FAD_binding_4"/>
    <property type="match status" value="1"/>
</dbReference>
<organism evidence="12 13">
    <name type="scientific">Portunus trituberculatus</name>
    <name type="common">Swimming crab</name>
    <name type="synonym">Neptunus trituberculatus</name>
    <dbReference type="NCBI Taxonomy" id="210409"/>
    <lineage>
        <taxon>Eukaryota</taxon>
        <taxon>Metazoa</taxon>
        <taxon>Ecdysozoa</taxon>
        <taxon>Arthropoda</taxon>
        <taxon>Crustacea</taxon>
        <taxon>Multicrustacea</taxon>
        <taxon>Malacostraca</taxon>
        <taxon>Eumalacostraca</taxon>
        <taxon>Eucarida</taxon>
        <taxon>Decapoda</taxon>
        <taxon>Pleocyemata</taxon>
        <taxon>Brachyura</taxon>
        <taxon>Eubrachyura</taxon>
        <taxon>Portunoidea</taxon>
        <taxon>Portunidae</taxon>
        <taxon>Portuninae</taxon>
        <taxon>Portunus</taxon>
    </lineage>
</organism>
<dbReference type="FunFam" id="3.30.465.10:FF:000006">
    <property type="entry name" value="Delta(24)-sterol reductase"/>
    <property type="match status" value="1"/>
</dbReference>
<protein>
    <recommendedName>
        <fullName evidence="3">Delta(24)-sterol reductase</fullName>
        <ecNumber evidence="3">1.3.1.72</ecNumber>
    </recommendedName>
</protein>
<evidence type="ECO:0000259" key="11">
    <source>
        <dbReference type="PROSITE" id="PS51387"/>
    </source>
</evidence>
<keyword evidence="8" id="KW-0576">Peroxisome</keyword>
<evidence type="ECO:0000256" key="6">
    <source>
        <dbReference type="ARBA" id="ARBA00023002"/>
    </source>
</evidence>
<feature type="domain" description="FAD-binding PCMH-type" evidence="11">
    <location>
        <begin position="1"/>
        <end position="96"/>
    </location>
</feature>
<evidence type="ECO:0000256" key="10">
    <source>
        <dbReference type="ARBA" id="ARBA00052927"/>
    </source>
</evidence>
<proteinExistence type="predicted"/>
<evidence type="ECO:0000256" key="8">
    <source>
        <dbReference type="ARBA" id="ARBA00023140"/>
    </source>
</evidence>
<dbReference type="Proteomes" id="UP000324222">
    <property type="component" value="Unassembled WGS sequence"/>
</dbReference>
<accession>A0A5B7FY62</accession>
<name>A0A5B7FY62_PORTR</name>
<dbReference type="OrthoDB" id="415825at2759"/>
<dbReference type="Gene3D" id="3.30.465.10">
    <property type="match status" value="1"/>
</dbReference>
<evidence type="ECO:0000256" key="2">
    <source>
        <dbReference type="ARBA" id="ARBA00004275"/>
    </source>
</evidence>
<dbReference type="SUPFAM" id="SSF56176">
    <property type="entry name" value="FAD-binding/transporter-associated domain-like"/>
    <property type="match status" value="1"/>
</dbReference>
<evidence type="ECO:0000256" key="7">
    <source>
        <dbReference type="ARBA" id="ARBA00023136"/>
    </source>
</evidence>
<keyword evidence="7" id="KW-0472">Membrane</keyword>
<dbReference type="GO" id="GO:0050614">
    <property type="term" value="F:Delta24-sterol reductase activity"/>
    <property type="evidence" value="ECO:0007669"/>
    <property type="project" value="UniProtKB-EC"/>
</dbReference>
<evidence type="ECO:0000313" key="13">
    <source>
        <dbReference type="Proteomes" id="UP000324222"/>
    </source>
</evidence>
<keyword evidence="4" id="KW-0812">Transmembrane</keyword>
<dbReference type="PROSITE" id="PS51387">
    <property type="entry name" value="FAD_PCMH"/>
    <property type="match status" value="1"/>
</dbReference>
<dbReference type="GO" id="GO:0005777">
    <property type="term" value="C:peroxisome"/>
    <property type="evidence" value="ECO:0007669"/>
    <property type="project" value="UniProtKB-SubCell"/>
</dbReference>
<sequence>MGQLTHTLVELGWTIPVVPEMDDLTVGGLVMGTGIETSSHKQGLFQHICLSYELVLADGSVVNCSKDENLDLFYSVPWSYGTLGFLTAVEIKIIPAARFVKMEYKPCYSIENLVDTFTAETQRTEGNQFVEGLMYSLHSGVVMTANMSNTAEPGKVKIHSIIINVAPVQSIDPKRQINEIGRWFKPWFFKHVEEYLDKGQGGVEYIPLRDYYHRHTRSIFWEIQVHPLCLSFSFRLDIIGPSIFCIFI</sequence>
<dbReference type="InterPro" id="IPR006094">
    <property type="entry name" value="Oxid_FAD_bind_N"/>
</dbReference>
<dbReference type="InterPro" id="IPR016166">
    <property type="entry name" value="FAD-bd_PCMH"/>
</dbReference>
<dbReference type="EC" id="1.3.1.72" evidence="3"/>
<comment type="subcellular location">
    <subcellularLocation>
        <location evidence="1">Membrane</location>
        <topology evidence="1">Single-pass membrane protein</topology>
    </subcellularLocation>
    <subcellularLocation>
        <location evidence="2">Peroxisome</location>
    </subcellularLocation>
</comment>
<dbReference type="InterPro" id="IPR040165">
    <property type="entry name" value="Diminuto-like"/>
</dbReference>
<evidence type="ECO:0000256" key="5">
    <source>
        <dbReference type="ARBA" id="ARBA00022989"/>
    </source>
</evidence>
<dbReference type="GO" id="GO:0008202">
    <property type="term" value="P:steroid metabolic process"/>
    <property type="evidence" value="ECO:0007669"/>
    <property type="project" value="TreeGrafter"/>
</dbReference>